<comment type="caution">
    <text evidence="1">The sequence shown here is derived from an EMBL/GenBank/DDBJ whole genome shotgun (WGS) entry which is preliminary data.</text>
</comment>
<dbReference type="RefSeq" id="WP_102300221.1">
    <property type="nucleotide sequence ID" value="NZ_JAAHTI010000001.1"/>
</dbReference>
<evidence type="ECO:0000313" key="2">
    <source>
        <dbReference type="Proteomes" id="UP000239763"/>
    </source>
</evidence>
<evidence type="ECO:0000313" key="1">
    <source>
        <dbReference type="EMBL" id="PME27097.1"/>
    </source>
</evidence>
<dbReference type="Proteomes" id="UP000239763">
    <property type="component" value="Unassembled WGS sequence"/>
</dbReference>
<proteinExistence type="predicted"/>
<gene>
    <name evidence="1" type="ORF">BCV38_08615</name>
</gene>
<accession>A0AA45A858</accession>
<protein>
    <recommendedName>
        <fullName evidence="3">DUF2846 domain-containing protein</fullName>
    </recommendedName>
</protein>
<dbReference type="EMBL" id="MCSB01000024">
    <property type="protein sequence ID" value="PME27097.1"/>
    <property type="molecule type" value="Genomic_DNA"/>
</dbReference>
<organism evidence="1 2">
    <name type="scientific">Vibrio lentus</name>
    <dbReference type="NCBI Taxonomy" id="136468"/>
    <lineage>
        <taxon>Bacteria</taxon>
        <taxon>Pseudomonadati</taxon>
        <taxon>Pseudomonadota</taxon>
        <taxon>Gammaproteobacteria</taxon>
        <taxon>Vibrionales</taxon>
        <taxon>Vibrionaceae</taxon>
        <taxon>Vibrio</taxon>
    </lineage>
</organism>
<reference evidence="1 2" key="1">
    <citation type="journal article" date="2018" name="Nature">
        <title>A major lineage of non-tailed dsDNA viruses as unrecognized killers of marine bacteria.</title>
        <authorList>
            <person name="Kauffman K.M."/>
            <person name="Hussain F.A."/>
            <person name="Yang J."/>
            <person name="Arevalo P."/>
            <person name="Brown J.M."/>
            <person name="Chang W.K."/>
            <person name="VanInsberghe D."/>
            <person name="Elsherbini J."/>
            <person name="Sharma R.S."/>
            <person name="Cutler M.B."/>
            <person name="Kelly L."/>
            <person name="Polz M.F."/>
        </authorList>
    </citation>
    <scope>NUCLEOTIDE SEQUENCE [LARGE SCALE GENOMIC DNA]</scope>
    <source>
        <strain evidence="1 2">10N.286.55.E1</strain>
    </source>
</reference>
<name>A0AA45A858_9VIBR</name>
<dbReference type="GeneID" id="69649059"/>
<dbReference type="PROSITE" id="PS51257">
    <property type="entry name" value="PROKAR_LIPOPROTEIN"/>
    <property type="match status" value="1"/>
</dbReference>
<dbReference type="AlphaFoldDB" id="A0AA45A858"/>
<evidence type="ECO:0008006" key="3">
    <source>
        <dbReference type="Google" id="ProtNLM"/>
    </source>
</evidence>
<sequence>MKYIWTPFLGLILSGCGTIPQADPEAVSNFVPHELDEGDDMGVYLIRPNQIAGSGRDYWVASDNEVIGDLENGSYVFLSLNSKENLSMNTVVSMAGQNYIGLPPSNGKSEYYFYTVDFTSWIPNKVTPGVGKTLASGMERHPLDYKVRPNDGFDNLAMNPSMVETYMVQRSEMGKGQIRISPNQDHGVVYFFRPSSTEKAMSLPASVWLKDEHLGALEAKQYFAVKMPVGKHTLYRRDGKYHSLTIDVQEDKYHYVELDQSFSFTGYNHGLTFVGSEKSVTNDKVNGWMESLAEYTPIPKEEWSDRQLSHVERGLLYLQQNMPLFSEKN</sequence>
<keyword evidence="2" id="KW-1185">Reference proteome</keyword>